<gene>
    <name evidence="1" type="ORF">APLA_LOCUS1204</name>
    <name evidence="2" type="ORF">APLA_LOCUS5455</name>
</gene>
<comment type="caution">
    <text evidence="1">The sequence shown here is derived from an EMBL/GenBank/DDBJ whole genome shotgun (WGS) entry which is preliminary data.</text>
</comment>
<sequence>MILDEIHTEFNLNFTKIVATVTDNGSNFIKAFKEFGVSILNSDSFDLEEDDLDDEEDDLREIIDPRDFQLACHFRYSYSEFVCYYRC</sequence>
<dbReference type="Proteomes" id="UP000494106">
    <property type="component" value="Unassembled WGS sequence"/>
</dbReference>
<proteinExistence type="predicted"/>
<reference evidence="3 4" key="1">
    <citation type="submission" date="2020-04" db="EMBL/GenBank/DDBJ databases">
        <authorList>
            <person name="Wallbank WR R."/>
            <person name="Pardo Diaz C."/>
            <person name="Kozak K."/>
            <person name="Martin S."/>
            <person name="Jiggins C."/>
            <person name="Moest M."/>
            <person name="Warren A I."/>
            <person name="Byers J.R.P. K."/>
            <person name="Montejo-Kovacevich G."/>
            <person name="Yen C E."/>
        </authorList>
    </citation>
    <scope>NUCLEOTIDE SEQUENCE [LARGE SCALE GENOMIC DNA]</scope>
</reference>
<accession>A0A8S0YSR3</accession>
<evidence type="ECO:0000313" key="2">
    <source>
        <dbReference type="EMBL" id="CAB3231976.1"/>
    </source>
</evidence>
<dbReference type="EMBL" id="CADEBD010000289">
    <property type="protein sequence ID" value="CAB3231976.1"/>
    <property type="molecule type" value="Genomic_DNA"/>
</dbReference>
<protein>
    <submittedName>
        <fullName evidence="1">Uncharacterized protein</fullName>
    </submittedName>
</protein>
<dbReference type="Proteomes" id="UP000494256">
    <property type="component" value="Unassembled WGS sequence"/>
</dbReference>
<name>A0A8S0YSR3_ARCPL</name>
<keyword evidence="3" id="KW-1185">Reference proteome</keyword>
<evidence type="ECO:0000313" key="4">
    <source>
        <dbReference type="Proteomes" id="UP000494256"/>
    </source>
</evidence>
<evidence type="ECO:0000313" key="3">
    <source>
        <dbReference type="Proteomes" id="UP000494106"/>
    </source>
</evidence>
<dbReference type="EMBL" id="CADEBC010000088">
    <property type="protein sequence ID" value="CAB3222646.1"/>
    <property type="molecule type" value="Genomic_DNA"/>
</dbReference>
<dbReference type="AlphaFoldDB" id="A0A8S0YSR3"/>
<evidence type="ECO:0000313" key="1">
    <source>
        <dbReference type="EMBL" id="CAB3222646.1"/>
    </source>
</evidence>
<organism evidence="1 3">
    <name type="scientific">Arctia plantaginis</name>
    <name type="common">Wood tiger moth</name>
    <name type="synonym">Phalaena plantaginis</name>
    <dbReference type="NCBI Taxonomy" id="874455"/>
    <lineage>
        <taxon>Eukaryota</taxon>
        <taxon>Metazoa</taxon>
        <taxon>Ecdysozoa</taxon>
        <taxon>Arthropoda</taxon>
        <taxon>Hexapoda</taxon>
        <taxon>Insecta</taxon>
        <taxon>Pterygota</taxon>
        <taxon>Neoptera</taxon>
        <taxon>Endopterygota</taxon>
        <taxon>Lepidoptera</taxon>
        <taxon>Glossata</taxon>
        <taxon>Ditrysia</taxon>
        <taxon>Noctuoidea</taxon>
        <taxon>Erebidae</taxon>
        <taxon>Arctiinae</taxon>
        <taxon>Arctia</taxon>
    </lineage>
</organism>
<dbReference type="OrthoDB" id="10057873at2759"/>